<dbReference type="KEGG" id="psco:LY89DRAFT_380366"/>
<dbReference type="EMBL" id="KQ947407">
    <property type="protein sequence ID" value="KUJ21679.1"/>
    <property type="molecule type" value="Genomic_DNA"/>
</dbReference>
<reference evidence="1 2" key="1">
    <citation type="submission" date="2015-10" db="EMBL/GenBank/DDBJ databases">
        <title>Full genome of DAOMC 229536 Phialocephala scopiformis, a fungal endophyte of spruce producing the potent anti-insectan compound rugulosin.</title>
        <authorList>
            <consortium name="DOE Joint Genome Institute"/>
            <person name="Walker A.K."/>
            <person name="Frasz S.L."/>
            <person name="Seifert K.A."/>
            <person name="Miller J.D."/>
            <person name="Mondo S.J."/>
            <person name="Labutti K."/>
            <person name="Lipzen A."/>
            <person name="Dockter R."/>
            <person name="Kennedy M."/>
            <person name="Grigoriev I.V."/>
            <person name="Spatafora J.W."/>
        </authorList>
    </citation>
    <scope>NUCLEOTIDE SEQUENCE [LARGE SCALE GENOMIC DNA]</scope>
    <source>
        <strain evidence="1 2">CBS 120377</strain>
    </source>
</reference>
<proteinExistence type="predicted"/>
<dbReference type="GeneID" id="28816852"/>
<dbReference type="RefSeq" id="XP_018076034.1">
    <property type="nucleotide sequence ID" value="XM_018207126.1"/>
</dbReference>
<dbReference type="Gene3D" id="3.80.10.10">
    <property type="entry name" value="Ribonuclease Inhibitor"/>
    <property type="match status" value="1"/>
</dbReference>
<dbReference type="InParanoid" id="A0A194XNJ5"/>
<dbReference type="SUPFAM" id="SSF52047">
    <property type="entry name" value="RNI-like"/>
    <property type="match status" value="1"/>
</dbReference>
<name>A0A194XNJ5_MOLSC</name>
<organism evidence="1 2">
    <name type="scientific">Mollisia scopiformis</name>
    <name type="common">Conifer needle endophyte fungus</name>
    <name type="synonym">Phialocephala scopiformis</name>
    <dbReference type="NCBI Taxonomy" id="149040"/>
    <lineage>
        <taxon>Eukaryota</taxon>
        <taxon>Fungi</taxon>
        <taxon>Dikarya</taxon>
        <taxon>Ascomycota</taxon>
        <taxon>Pezizomycotina</taxon>
        <taxon>Leotiomycetes</taxon>
        <taxon>Helotiales</taxon>
        <taxon>Mollisiaceae</taxon>
        <taxon>Mollisia</taxon>
    </lineage>
</organism>
<dbReference type="AlphaFoldDB" id="A0A194XNJ5"/>
<accession>A0A194XNJ5</accession>
<dbReference type="Proteomes" id="UP000070700">
    <property type="component" value="Unassembled WGS sequence"/>
</dbReference>
<dbReference type="OrthoDB" id="4413570at2759"/>
<evidence type="ECO:0000313" key="1">
    <source>
        <dbReference type="EMBL" id="KUJ21679.1"/>
    </source>
</evidence>
<evidence type="ECO:0000313" key="2">
    <source>
        <dbReference type="Proteomes" id="UP000070700"/>
    </source>
</evidence>
<sequence length="453" mass="52245">MTTLSKYRLYLMDLPFEIRLHVYQDVLDASRIHKPRLMIYCGWCYNLTSTCSQVRYEFLSLIVGNRMYHKNVEMFSDWARSSPLAMQKIVQSLGFTFSRAFYKIADKLPRHLAGSCDLHPQLKVILERRHVQSTMLLLHNDSESQLALEEIASFWEALHLFPNVQKIWVHASDLDDYSSNPPTLRYENQANLIMEIISFAFPHVLSYEAHVDLLPLSQLKRFPELRHLHFSGYSKTSPEDALSILQSLKHLDSITIYQFTEEPPQSLWSAPNLMPLHSQHLVMTPEIIAQLNPLRDVIITSDTDTIHTSRWHVVPLTKLMMEALLAHSQSLRSLKITQRYTNPQLESDVLQILDFAHGSPIPHVYLDLTLPSSLGLSIDPKHFLPRTMGKRMDGRTSPAYLRVGTGKYIPSERELEWRQKTYAPRPGSSMPVQVPGTSIYLPLDSFMEHSEAW</sequence>
<dbReference type="InterPro" id="IPR032675">
    <property type="entry name" value="LRR_dom_sf"/>
</dbReference>
<gene>
    <name evidence="1" type="ORF">LY89DRAFT_380366</name>
</gene>
<keyword evidence="2" id="KW-1185">Reference proteome</keyword>
<protein>
    <submittedName>
        <fullName evidence="1">Uncharacterized protein</fullName>
    </submittedName>
</protein>